<evidence type="ECO:0000256" key="4">
    <source>
        <dbReference type="NCBIfam" id="TIGR00209"/>
    </source>
</evidence>
<dbReference type="PANTHER" id="PTHR42763:SF2">
    <property type="entry name" value="ADP-GLUCOSE PHOSPHORYLASE"/>
    <property type="match status" value="1"/>
</dbReference>
<sequence>MIKKNKKIHPVKSRKAGAAKPQFNRVKFPSELRFDLISRDWVVIATGRAKRPEMFKKEKRVEIKIPKKKCPFCNIETQEPQVLIYSHGKKVSLDTKIPKDWTTIVVPNKYPAFLPQLKWEKRIEGGIYQTMNAVGFCELVVTRDHEKPLALLSLENVKEVFDSYQERYLNLMNKKFVNYISIFHNEGAEAGASQPHPHSQIITTPLIDIDLQKALLNSEGYFKKNKKCIYCQMNDWERKVGKRVVFENKNFLVICPFASKLAFQVIISPKKHLSYFEKASQEEIKALSEAFQVALKKLYKGLNNPAYNFYLHTAPCDGKAYPYYHWHWTILPKTGIWAGFELGVRMEISTIEPEKAAAYLRKQ</sequence>
<dbReference type="NCBIfam" id="TIGR00209">
    <property type="entry name" value="galT_1"/>
    <property type="match status" value="1"/>
</dbReference>
<dbReference type="Proteomes" id="UP000228909">
    <property type="component" value="Unassembled WGS sequence"/>
</dbReference>
<feature type="binding site" evidence="6">
    <location>
        <position position="73"/>
    </location>
    <ligand>
        <name>Zn(2+)</name>
        <dbReference type="ChEBI" id="CHEBI:29105"/>
    </ligand>
</feature>
<feature type="domain" description="Galactose-1-phosphate uridyl transferase N-terminal" evidence="7">
    <location>
        <begin position="30"/>
        <end position="204"/>
    </location>
</feature>
<proteinExistence type="predicted"/>
<dbReference type="InterPro" id="IPR011146">
    <property type="entry name" value="HIT-like"/>
</dbReference>
<evidence type="ECO:0000256" key="2">
    <source>
        <dbReference type="ARBA" id="ARBA00022695"/>
    </source>
</evidence>
<dbReference type="SUPFAM" id="SSF54197">
    <property type="entry name" value="HIT-like"/>
    <property type="match status" value="2"/>
</dbReference>
<dbReference type="InterPro" id="IPR053177">
    <property type="entry name" value="ADP-glucose_phosphorylase"/>
</dbReference>
<keyword evidence="2 9" id="KW-0548">Nucleotidyltransferase</keyword>
<feature type="binding site" evidence="6">
    <location>
        <position position="196"/>
    </location>
    <ligand>
        <name>Zn(2+)</name>
        <dbReference type="ChEBI" id="CHEBI:29105"/>
    </ligand>
</feature>
<dbReference type="PIRSF" id="PIRSF000808">
    <property type="entry name" value="GalT"/>
    <property type="match status" value="1"/>
</dbReference>
<comment type="cofactor">
    <cofactor evidence="6">
        <name>Zn(2+)</name>
        <dbReference type="ChEBI" id="CHEBI:29105"/>
    </cofactor>
    <text evidence="6">Binds 1 zinc ion per subunit.</text>
</comment>
<dbReference type="GO" id="GO:0008270">
    <property type="term" value="F:zinc ion binding"/>
    <property type="evidence" value="ECO:0007669"/>
    <property type="project" value="InterPro"/>
</dbReference>
<dbReference type="InterPro" id="IPR036265">
    <property type="entry name" value="HIT-like_sf"/>
</dbReference>
<keyword evidence="1 9" id="KW-0808">Transferase</keyword>
<evidence type="ECO:0000259" key="7">
    <source>
        <dbReference type="Pfam" id="PF01087"/>
    </source>
</evidence>
<dbReference type="InterPro" id="IPR001937">
    <property type="entry name" value="GalP_UDPtransf1"/>
</dbReference>
<keyword evidence="6" id="KW-0479">Metal-binding</keyword>
<evidence type="ECO:0000259" key="8">
    <source>
        <dbReference type="Pfam" id="PF01230"/>
    </source>
</evidence>
<dbReference type="EMBL" id="PFCK01000015">
    <property type="protein sequence ID" value="PIR71803.1"/>
    <property type="molecule type" value="Genomic_DNA"/>
</dbReference>
<keyword evidence="3" id="KW-0119">Carbohydrate metabolism</keyword>
<gene>
    <name evidence="9" type="primary">galT</name>
    <name evidence="9" type="ORF">COU43_00455</name>
</gene>
<evidence type="ECO:0000313" key="9">
    <source>
        <dbReference type="EMBL" id="PIR71803.1"/>
    </source>
</evidence>
<evidence type="ECO:0000313" key="10">
    <source>
        <dbReference type="Proteomes" id="UP000228909"/>
    </source>
</evidence>
<dbReference type="InterPro" id="IPR005849">
    <property type="entry name" value="GalP_Utransf_N"/>
</dbReference>
<reference evidence="10" key="1">
    <citation type="submission" date="2017-09" db="EMBL/GenBank/DDBJ databases">
        <title>Depth-based differentiation of microbial function through sediment-hosted aquifers and enrichment of novel symbionts in the deep terrestrial subsurface.</title>
        <authorList>
            <person name="Probst A.J."/>
            <person name="Ladd B."/>
            <person name="Jarett J.K."/>
            <person name="Geller-Mcgrath D.E."/>
            <person name="Sieber C.M.K."/>
            <person name="Emerson J.B."/>
            <person name="Anantharaman K."/>
            <person name="Thomas B.C."/>
            <person name="Malmstrom R."/>
            <person name="Stieglmeier M."/>
            <person name="Klingl A."/>
            <person name="Woyke T."/>
            <person name="Ryan C.M."/>
            <person name="Banfield J.F."/>
        </authorList>
    </citation>
    <scope>NUCLEOTIDE SEQUENCE [LARGE SCALE GENOMIC DNA]</scope>
</reference>
<dbReference type="GO" id="GO:0006012">
    <property type="term" value="P:galactose metabolic process"/>
    <property type="evidence" value="ECO:0007669"/>
    <property type="project" value="UniProtKB-UniRule"/>
</dbReference>
<feature type="active site" description="Tele-UMP-histidine intermediate" evidence="5">
    <location>
        <position position="198"/>
    </location>
</feature>
<evidence type="ECO:0000256" key="6">
    <source>
        <dbReference type="PIRSR" id="PIRSR000808-3"/>
    </source>
</evidence>
<dbReference type="GO" id="GO:0008108">
    <property type="term" value="F:UDP-glucose:hexose-1-phosphate uridylyltransferase activity"/>
    <property type="evidence" value="ECO:0007669"/>
    <property type="project" value="UniProtKB-UniRule"/>
</dbReference>
<accession>A0A2H0TJS8</accession>
<dbReference type="PANTHER" id="PTHR42763">
    <property type="entry name" value="ADP-GLUCOSE PHOSPHORYLASE"/>
    <property type="match status" value="1"/>
</dbReference>
<feature type="binding site" evidence="6">
    <location>
        <position position="145"/>
    </location>
    <ligand>
        <name>Zn(2+)</name>
        <dbReference type="ChEBI" id="CHEBI:29105"/>
    </ligand>
</feature>
<evidence type="ECO:0000256" key="1">
    <source>
        <dbReference type="ARBA" id="ARBA00022679"/>
    </source>
</evidence>
<dbReference type="Pfam" id="PF01230">
    <property type="entry name" value="HIT"/>
    <property type="match status" value="1"/>
</dbReference>
<dbReference type="EC" id="2.7.7.12" evidence="4"/>
<comment type="caution">
    <text evidence="9">The sequence shown here is derived from an EMBL/GenBank/DDBJ whole genome shotgun (WGS) entry which is preliminary data.</text>
</comment>
<name>A0A2H0TJS8_9BACT</name>
<organism evidence="9 10">
    <name type="scientific">Candidatus Nealsonbacteria bacterium CG10_big_fil_rev_8_21_14_0_10_37_25</name>
    <dbReference type="NCBI Taxonomy" id="1974711"/>
    <lineage>
        <taxon>Bacteria</taxon>
        <taxon>Candidatus Nealsoniibacteriota</taxon>
    </lineage>
</organism>
<dbReference type="Gene3D" id="3.30.428.10">
    <property type="entry name" value="HIT-like"/>
    <property type="match status" value="2"/>
</dbReference>
<evidence type="ECO:0000256" key="5">
    <source>
        <dbReference type="PIRSR" id="PIRSR000808-1"/>
    </source>
</evidence>
<feature type="domain" description="HIT" evidence="8">
    <location>
        <begin position="241"/>
        <end position="327"/>
    </location>
</feature>
<evidence type="ECO:0000256" key="3">
    <source>
        <dbReference type="ARBA" id="ARBA00023277"/>
    </source>
</evidence>
<feature type="binding site" evidence="6">
    <location>
        <position position="70"/>
    </location>
    <ligand>
        <name>Zn(2+)</name>
        <dbReference type="ChEBI" id="CHEBI:29105"/>
    </ligand>
</feature>
<keyword evidence="6" id="KW-0862">Zinc</keyword>
<protein>
    <recommendedName>
        <fullName evidence="4">Galactose-1-phosphate uridylyltransferase</fullName>
        <ecNumber evidence="4">2.7.7.12</ecNumber>
    </recommendedName>
</protein>
<dbReference type="AlphaFoldDB" id="A0A2H0TJS8"/>
<dbReference type="Pfam" id="PF01087">
    <property type="entry name" value="GalP_UDP_transf"/>
    <property type="match status" value="1"/>
</dbReference>